<proteinExistence type="predicted"/>
<gene>
    <name evidence="1" type="primary">ORF4210</name>
</gene>
<accession>A0A0B6XYC1</accession>
<feature type="non-terminal residue" evidence="1">
    <location>
        <position position="68"/>
    </location>
</feature>
<name>A0A0B6XYC1_9EUPU</name>
<dbReference type="AlphaFoldDB" id="A0A0B6XYC1"/>
<evidence type="ECO:0000313" key="1">
    <source>
        <dbReference type="EMBL" id="CEK48501.1"/>
    </source>
</evidence>
<reference evidence="1" key="1">
    <citation type="submission" date="2014-12" db="EMBL/GenBank/DDBJ databases">
        <title>Insight into the proteome of Arion vulgaris.</title>
        <authorList>
            <person name="Aradska J."/>
            <person name="Bulat T."/>
            <person name="Smidak R."/>
            <person name="Sarate P."/>
            <person name="Gangsoo J."/>
            <person name="Sialana F."/>
            <person name="Bilban M."/>
            <person name="Lubec G."/>
        </authorList>
    </citation>
    <scope>NUCLEOTIDE SEQUENCE</scope>
    <source>
        <tissue evidence="1">Skin</tissue>
    </source>
</reference>
<dbReference type="EMBL" id="HACG01001636">
    <property type="protein sequence ID" value="CEK48501.1"/>
    <property type="molecule type" value="Transcribed_RNA"/>
</dbReference>
<organism evidence="1">
    <name type="scientific">Arion vulgaris</name>
    <dbReference type="NCBI Taxonomy" id="1028688"/>
    <lineage>
        <taxon>Eukaryota</taxon>
        <taxon>Metazoa</taxon>
        <taxon>Spiralia</taxon>
        <taxon>Lophotrochozoa</taxon>
        <taxon>Mollusca</taxon>
        <taxon>Gastropoda</taxon>
        <taxon>Heterobranchia</taxon>
        <taxon>Euthyneura</taxon>
        <taxon>Panpulmonata</taxon>
        <taxon>Eupulmonata</taxon>
        <taxon>Stylommatophora</taxon>
        <taxon>Helicina</taxon>
        <taxon>Arionoidea</taxon>
        <taxon>Arionidae</taxon>
        <taxon>Arion</taxon>
    </lineage>
</organism>
<protein>
    <submittedName>
        <fullName evidence="1">Uncharacterized protein</fullName>
    </submittedName>
</protein>
<sequence length="68" mass="7873">MLIMSDVLCVISENMSRVSYLNHSFCNQKFVCLCLELSWMLGIPVCIPKLVSEKTHERMINKYTCISK</sequence>